<dbReference type="STRING" id="228908.NEQ455"/>
<dbReference type="EMBL" id="AE017199">
    <property type="protein sequence ID" value="AAR39299.1"/>
    <property type="molecule type" value="Genomic_DNA"/>
</dbReference>
<evidence type="ECO:0000256" key="1">
    <source>
        <dbReference type="SAM" id="Phobius"/>
    </source>
</evidence>
<evidence type="ECO:0000313" key="3">
    <source>
        <dbReference type="Proteomes" id="UP000000578"/>
    </source>
</evidence>
<dbReference type="PANTHER" id="PTHR42204:SF1">
    <property type="entry name" value="INTEGRAL MEMBRANE PROTEIN"/>
    <property type="match status" value="1"/>
</dbReference>
<organism evidence="2 3">
    <name type="scientific">Nanoarchaeum equitans (strain Kin4-M)</name>
    <dbReference type="NCBI Taxonomy" id="228908"/>
    <lineage>
        <taxon>Archaea</taxon>
        <taxon>Nanobdellota</taxon>
        <taxon>Candidatus Nanoarchaeia</taxon>
        <taxon>Nanoarchaeales</taxon>
        <taxon>Nanoarchaeaceae</taxon>
        <taxon>Nanoarchaeum</taxon>
    </lineage>
</organism>
<name>Q74M80_NANEQ</name>
<feature type="transmembrane region" description="Helical" evidence="1">
    <location>
        <begin position="131"/>
        <end position="152"/>
    </location>
</feature>
<accession>Q74M80</accession>
<keyword evidence="1" id="KW-0472">Membrane</keyword>
<dbReference type="KEGG" id="neq:NEQ455"/>
<feature type="transmembrane region" description="Helical" evidence="1">
    <location>
        <begin position="12"/>
        <end position="28"/>
    </location>
</feature>
<feature type="transmembrane region" description="Helical" evidence="1">
    <location>
        <begin position="219"/>
        <end position="243"/>
    </location>
</feature>
<dbReference type="BioCyc" id="NEQU228908:GJB6-482-MONOMER"/>
<protein>
    <submittedName>
        <fullName evidence="2">NEQ455</fullName>
    </submittedName>
</protein>
<dbReference type="PANTHER" id="PTHR42204">
    <property type="entry name" value="INTEGRAL MEMBRANE PROTEIN"/>
    <property type="match status" value="1"/>
</dbReference>
<sequence length="270" mass="29659">MGILTKILIKHKLLPFILFIIMGYLFAIDKRAKTLEIIVLASLLGLVTYNLTVKNKLTALLTGLFGLPYLITIYKGKKPSFNTKNKEIIEIKPALVGVLAVLLASIIPTLSPSIAIFFIQKLFNIKGDLPFVYALGSLTTADVVISLANFYFNGSARNGAIVFVKNLLGKIDFNTFLLFLANTIVSIIIAFIATYVFAKHLIKYEIDVRKIKPILIGFIIIYLIAVSGFVGLLIALTAMFVGLEAIKNNINYSTLGVALMFPLAINILLS</sequence>
<reference evidence="2 3" key="1">
    <citation type="journal article" date="2003" name="Proc. Natl. Acad. Sci. U.S.A.">
        <title>The genome of Nanoarchaeum equitans: insights into early archaeal evolution and derived parasitism.</title>
        <authorList>
            <person name="Waters E."/>
            <person name="Hohn M.J."/>
            <person name="Ahel I."/>
            <person name="Graham D.E."/>
            <person name="Adams M.D."/>
            <person name="Barnstead M."/>
            <person name="Beeson K.Y."/>
            <person name="Bibbs L."/>
            <person name="Bolanos R."/>
            <person name="Keller M."/>
            <person name="Kretz K."/>
            <person name="Lin X."/>
            <person name="Mathur E."/>
            <person name="Ni J."/>
            <person name="Podar M."/>
            <person name="Richardson T."/>
            <person name="Sutton G.G."/>
            <person name="Simon M."/>
            <person name="Soll D."/>
            <person name="Stetter K.O."/>
            <person name="Short J.M."/>
            <person name="Noordewier M."/>
        </authorList>
    </citation>
    <scope>NUCLEOTIDE SEQUENCE [LARGE SCALE GENOMIC DNA]</scope>
    <source>
        <strain evidence="2 3">Kin4-M</strain>
    </source>
</reference>
<dbReference type="Proteomes" id="UP000000578">
    <property type="component" value="Chromosome"/>
</dbReference>
<keyword evidence="3" id="KW-1185">Reference proteome</keyword>
<gene>
    <name evidence="2" type="ordered locus">NEQ455</name>
</gene>
<keyword evidence="1" id="KW-0812">Transmembrane</keyword>
<dbReference type="HOGENOM" id="CLU_1029022_0_0_2"/>
<dbReference type="EnsemblBacteria" id="AAR39299">
    <property type="protein sequence ID" value="AAR39299"/>
    <property type="gene ID" value="NEQ455"/>
</dbReference>
<feature type="transmembrane region" description="Helical" evidence="1">
    <location>
        <begin position="94"/>
        <end position="119"/>
    </location>
</feature>
<dbReference type="AlphaFoldDB" id="Q74M80"/>
<keyword evidence="1" id="KW-1133">Transmembrane helix</keyword>
<proteinExistence type="predicted"/>
<evidence type="ECO:0000313" key="2">
    <source>
        <dbReference type="EMBL" id="AAR39299.1"/>
    </source>
</evidence>
<feature type="transmembrane region" description="Helical" evidence="1">
    <location>
        <begin position="57"/>
        <end position="74"/>
    </location>
</feature>
<feature type="transmembrane region" description="Helical" evidence="1">
    <location>
        <begin position="249"/>
        <end position="269"/>
    </location>
</feature>
<feature type="transmembrane region" description="Helical" evidence="1">
    <location>
        <begin position="34"/>
        <end position="52"/>
    </location>
</feature>
<feature type="transmembrane region" description="Helical" evidence="1">
    <location>
        <begin position="176"/>
        <end position="198"/>
    </location>
</feature>